<dbReference type="Proteomes" id="UP000275078">
    <property type="component" value="Unassembled WGS sequence"/>
</dbReference>
<sequence>MTTHTPSTRTDYLTDPQRQSANGKPFSSAYTTSSNPPKSVQYLHKHKRSGSVSGTNEYTLSSSTSIRQSPAPVTDSSAMPRGAVLSPPESPLNSSDDEREQNQGAQLVELRKAVESISQQRSGSASPDPEKQERITEQRLSRHHRTSSEPAFMVKKKLRSEDLESRAVSDTEDDVIRIAPPMVRKKSGEVVRSSLKSNRARPQSMPSTPTYPKVVHFDQQLEHVRHFSRSEKPTAVSAGSSPVECYELESEFPFGEPARKQPFVWDINLPNFPVEPALSARKSLPVYVERVYLSADKQGLMGSIAVANIAFHKSVVVRFTLDYWRTTSEVSAEYNSDVRKKQSNDGYDRFNFCIRLDNVADLNNQTLFFCVRYSANGQDYWDNNNAMNFQVDFSKKMKDSGAQTANPTAKNILPRSKPSPRKINMENESDDEFALAIKKPSFDRPKMPPKSISQDSTTSLPIRRPNSQNAFASRYSFGASWNESREPTVARDENRGGRLRLQTPLSSRPQAQPSPPQHTLPVSKVTPQKPVSAIPRMNSNEKPPIESATYLELLNNYCFVSTRYSFFCYAN</sequence>
<dbReference type="STRING" id="1160509.A0A3N4HXX4"/>
<dbReference type="PROSITE" id="PS51159">
    <property type="entry name" value="CBM21"/>
    <property type="match status" value="1"/>
</dbReference>
<accession>A0A3N4HXX4</accession>
<feature type="region of interest" description="Disordered" evidence="1">
    <location>
        <begin position="398"/>
        <end position="468"/>
    </location>
</feature>
<dbReference type="GO" id="GO:0000164">
    <property type="term" value="C:protein phosphatase type 1 complex"/>
    <property type="evidence" value="ECO:0007669"/>
    <property type="project" value="TreeGrafter"/>
</dbReference>
<feature type="compositionally biased region" description="Polar residues" evidence="1">
    <location>
        <begin position="50"/>
        <end position="68"/>
    </location>
</feature>
<feature type="compositionally biased region" description="Polar residues" evidence="1">
    <location>
        <begin position="28"/>
        <end position="38"/>
    </location>
</feature>
<evidence type="ECO:0000259" key="2">
    <source>
        <dbReference type="PROSITE" id="PS51159"/>
    </source>
</evidence>
<dbReference type="GO" id="GO:0005979">
    <property type="term" value="P:regulation of glycogen biosynthetic process"/>
    <property type="evidence" value="ECO:0007669"/>
    <property type="project" value="TreeGrafter"/>
</dbReference>
<dbReference type="InterPro" id="IPR050782">
    <property type="entry name" value="PP1_regulatory_subunit_3"/>
</dbReference>
<evidence type="ECO:0000313" key="3">
    <source>
        <dbReference type="EMBL" id="RPA78017.1"/>
    </source>
</evidence>
<dbReference type="GO" id="GO:0008157">
    <property type="term" value="F:protein phosphatase 1 binding"/>
    <property type="evidence" value="ECO:0007669"/>
    <property type="project" value="TreeGrafter"/>
</dbReference>
<feature type="compositionally biased region" description="Polar residues" evidence="1">
    <location>
        <begin position="451"/>
        <end position="468"/>
    </location>
</feature>
<dbReference type="GO" id="GO:2001069">
    <property type="term" value="F:glycogen binding"/>
    <property type="evidence" value="ECO:0007669"/>
    <property type="project" value="TreeGrafter"/>
</dbReference>
<dbReference type="InterPro" id="IPR005036">
    <property type="entry name" value="CBM21_dom"/>
</dbReference>
<dbReference type="InterPro" id="IPR038175">
    <property type="entry name" value="CBM21_dom_sf"/>
</dbReference>
<dbReference type="PANTHER" id="PTHR12307:SF36">
    <property type="entry name" value="GLYCOGEN-BINDING SUBUNIT 76A"/>
    <property type="match status" value="1"/>
</dbReference>
<evidence type="ECO:0000313" key="4">
    <source>
        <dbReference type="Proteomes" id="UP000275078"/>
    </source>
</evidence>
<dbReference type="OrthoDB" id="1881at2759"/>
<feature type="domain" description="CBM21" evidence="2">
    <location>
        <begin position="280"/>
        <end position="392"/>
    </location>
</feature>
<protein>
    <recommendedName>
        <fullName evidence="2">CBM21 domain-containing protein</fullName>
    </recommendedName>
</protein>
<dbReference type="PANTHER" id="PTHR12307">
    <property type="entry name" value="PROTEIN PHOSPHATASE 1 REGULATORY SUBUNIT"/>
    <property type="match status" value="1"/>
</dbReference>
<dbReference type="Gene3D" id="2.60.40.2440">
    <property type="entry name" value="Carbohydrate binding type-21 domain"/>
    <property type="match status" value="1"/>
</dbReference>
<feature type="compositionally biased region" description="Polar residues" evidence="1">
    <location>
        <begin position="1"/>
        <end position="22"/>
    </location>
</feature>
<dbReference type="Pfam" id="PF03370">
    <property type="entry name" value="CBM_21"/>
    <property type="match status" value="1"/>
</dbReference>
<feature type="compositionally biased region" description="Basic and acidic residues" evidence="1">
    <location>
        <begin position="128"/>
        <end position="140"/>
    </location>
</feature>
<feature type="compositionally biased region" description="Polar residues" evidence="1">
    <location>
        <begin position="194"/>
        <end position="210"/>
    </location>
</feature>
<feature type="region of interest" description="Disordered" evidence="1">
    <location>
        <begin position="503"/>
        <end position="540"/>
    </location>
</feature>
<evidence type="ECO:0000256" key="1">
    <source>
        <dbReference type="SAM" id="MobiDB-lite"/>
    </source>
</evidence>
<reference evidence="3 4" key="1">
    <citation type="journal article" date="2018" name="Nat. Ecol. Evol.">
        <title>Pezizomycetes genomes reveal the molecular basis of ectomycorrhizal truffle lifestyle.</title>
        <authorList>
            <person name="Murat C."/>
            <person name="Payen T."/>
            <person name="Noel B."/>
            <person name="Kuo A."/>
            <person name="Morin E."/>
            <person name="Chen J."/>
            <person name="Kohler A."/>
            <person name="Krizsan K."/>
            <person name="Balestrini R."/>
            <person name="Da Silva C."/>
            <person name="Montanini B."/>
            <person name="Hainaut M."/>
            <person name="Levati E."/>
            <person name="Barry K.W."/>
            <person name="Belfiori B."/>
            <person name="Cichocki N."/>
            <person name="Clum A."/>
            <person name="Dockter R.B."/>
            <person name="Fauchery L."/>
            <person name="Guy J."/>
            <person name="Iotti M."/>
            <person name="Le Tacon F."/>
            <person name="Lindquist E.A."/>
            <person name="Lipzen A."/>
            <person name="Malagnac F."/>
            <person name="Mello A."/>
            <person name="Molinier V."/>
            <person name="Miyauchi S."/>
            <person name="Poulain J."/>
            <person name="Riccioni C."/>
            <person name="Rubini A."/>
            <person name="Sitrit Y."/>
            <person name="Splivallo R."/>
            <person name="Traeger S."/>
            <person name="Wang M."/>
            <person name="Zifcakova L."/>
            <person name="Wipf D."/>
            <person name="Zambonelli A."/>
            <person name="Paolocci F."/>
            <person name="Nowrousian M."/>
            <person name="Ottonello S."/>
            <person name="Baldrian P."/>
            <person name="Spatafora J.W."/>
            <person name="Henrissat B."/>
            <person name="Nagy L.G."/>
            <person name="Aury J.M."/>
            <person name="Wincker P."/>
            <person name="Grigoriev I.V."/>
            <person name="Bonfante P."/>
            <person name="Martin F.M."/>
        </authorList>
    </citation>
    <scope>NUCLEOTIDE SEQUENCE [LARGE SCALE GENOMIC DNA]</scope>
    <source>
        <strain evidence="3 4">RN42</strain>
    </source>
</reference>
<dbReference type="AlphaFoldDB" id="A0A3N4HXX4"/>
<gene>
    <name evidence="3" type="ORF">BJ508DRAFT_212332</name>
</gene>
<feature type="compositionally biased region" description="Polar residues" evidence="1">
    <location>
        <begin position="116"/>
        <end position="125"/>
    </location>
</feature>
<dbReference type="EMBL" id="ML119717">
    <property type="protein sequence ID" value="RPA78017.1"/>
    <property type="molecule type" value="Genomic_DNA"/>
</dbReference>
<proteinExistence type="predicted"/>
<feature type="region of interest" description="Disordered" evidence="1">
    <location>
        <begin position="1"/>
        <end position="151"/>
    </location>
</feature>
<organism evidence="3 4">
    <name type="scientific">Ascobolus immersus RN42</name>
    <dbReference type="NCBI Taxonomy" id="1160509"/>
    <lineage>
        <taxon>Eukaryota</taxon>
        <taxon>Fungi</taxon>
        <taxon>Dikarya</taxon>
        <taxon>Ascomycota</taxon>
        <taxon>Pezizomycotina</taxon>
        <taxon>Pezizomycetes</taxon>
        <taxon>Pezizales</taxon>
        <taxon>Ascobolaceae</taxon>
        <taxon>Ascobolus</taxon>
    </lineage>
</organism>
<name>A0A3N4HXX4_ASCIM</name>
<keyword evidence="4" id="KW-1185">Reference proteome</keyword>
<feature type="region of interest" description="Disordered" evidence="1">
    <location>
        <begin position="187"/>
        <end position="211"/>
    </location>
</feature>